<keyword evidence="2" id="KW-1185">Reference proteome</keyword>
<dbReference type="HOGENOM" id="CLU_2429155_0_0_1"/>
<organism evidence="2">
    <name type="scientific">Caenorhabditis remanei</name>
    <name type="common">Caenorhabditis vulgaris</name>
    <dbReference type="NCBI Taxonomy" id="31234"/>
    <lineage>
        <taxon>Eukaryota</taxon>
        <taxon>Metazoa</taxon>
        <taxon>Ecdysozoa</taxon>
        <taxon>Nematoda</taxon>
        <taxon>Chromadorea</taxon>
        <taxon>Rhabditida</taxon>
        <taxon>Rhabditina</taxon>
        <taxon>Rhabditomorpha</taxon>
        <taxon>Rhabditoidea</taxon>
        <taxon>Rhabditidae</taxon>
        <taxon>Peloderinae</taxon>
        <taxon>Caenorhabditis</taxon>
    </lineage>
</organism>
<name>E3ME18_CAERE</name>
<protein>
    <submittedName>
        <fullName evidence="1">Uncharacterized protein</fullName>
    </submittedName>
</protein>
<dbReference type="EMBL" id="DS268438">
    <property type="protein sequence ID" value="EFO99528.1"/>
    <property type="molecule type" value="Genomic_DNA"/>
</dbReference>
<accession>E3ME18</accession>
<sequence length="91" mass="10863">MNQSDKKNDFQSMYREIREQQNEAKDNFMRQHYNKLPSWSRQEMDSGVLGSQHATSGVLQSLCKSVQERFNEDKEKFMKDHSDKLPSWSKF</sequence>
<dbReference type="FunCoup" id="E3ME18">
    <property type="interactions" value="561"/>
</dbReference>
<dbReference type="OMA" id="FMKENEH"/>
<dbReference type="Proteomes" id="UP000008281">
    <property type="component" value="Unassembled WGS sequence"/>
</dbReference>
<evidence type="ECO:0000313" key="2">
    <source>
        <dbReference type="Proteomes" id="UP000008281"/>
    </source>
</evidence>
<evidence type="ECO:0000313" key="1">
    <source>
        <dbReference type="EMBL" id="EFO99528.1"/>
    </source>
</evidence>
<dbReference type="AlphaFoldDB" id="E3ME18"/>
<gene>
    <name evidence="1" type="ORF">CRE_22310</name>
</gene>
<reference evidence="1" key="1">
    <citation type="submission" date="2007-07" db="EMBL/GenBank/DDBJ databases">
        <title>PCAP assembly of the Caenorhabditis remanei genome.</title>
        <authorList>
            <consortium name="The Caenorhabditis remanei Sequencing Consortium"/>
            <person name="Wilson R.K."/>
        </authorList>
    </citation>
    <scope>NUCLEOTIDE SEQUENCE [LARGE SCALE GENOMIC DNA]</scope>
    <source>
        <strain evidence="1">PB4641</strain>
    </source>
</reference>
<proteinExistence type="predicted"/>
<dbReference type="eggNOG" id="ENOG502TJ4T">
    <property type="taxonomic scope" value="Eukaryota"/>
</dbReference>
<dbReference type="OrthoDB" id="5849933at2759"/>